<feature type="transmembrane region" description="Helical" evidence="7">
    <location>
        <begin position="170"/>
        <end position="187"/>
    </location>
</feature>
<feature type="transmembrane region" description="Helical" evidence="7">
    <location>
        <begin position="49"/>
        <end position="72"/>
    </location>
</feature>
<dbReference type="GO" id="GO:0005886">
    <property type="term" value="C:plasma membrane"/>
    <property type="evidence" value="ECO:0007669"/>
    <property type="project" value="UniProtKB-SubCell"/>
</dbReference>
<keyword evidence="4 7" id="KW-0812">Transmembrane</keyword>
<feature type="transmembrane region" description="Helical" evidence="7">
    <location>
        <begin position="287"/>
        <end position="307"/>
    </location>
</feature>
<evidence type="ECO:0000256" key="4">
    <source>
        <dbReference type="ARBA" id="ARBA00022692"/>
    </source>
</evidence>
<evidence type="ECO:0000256" key="7">
    <source>
        <dbReference type="SAM" id="Phobius"/>
    </source>
</evidence>
<accession>A0A521BMV0</accession>
<comment type="subcellular location">
    <subcellularLocation>
        <location evidence="1">Cell membrane</location>
        <topology evidence="1">Multi-pass membrane protein</topology>
    </subcellularLocation>
</comment>
<protein>
    <submittedName>
        <fullName evidence="9">Predicted arabinose efflux permease, MFS family</fullName>
    </submittedName>
</protein>
<dbReference type="PANTHER" id="PTHR23513:SF6">
    <property type="entry name" value="MAJOR FACILITATOR SUPERFAMILY ASSOCIATED DOMAIN-CONTAINING PROTEIN"/>
    <property type="match status" value="1"/>
</dbReference>
<dbReference type="Pfam" id="PF07690">
    <property type="entry name" value="MFS_1"/>
    <property type="match status" value="1"/>
</dbReference>
<evidence type="ECO:0000313" key="9">
    <source>
        <dbReference type="EMBL" id="SMO48468.1"/>
    </source>
</evidence>
<dbReference type="PANTHER" id="PTHR23513">
    <property type="entry name" value="INTEGRAL MEMBRANE EFFLUX PROTEIN-RELATED"/>
    <property type="match status" value="1"/>
</dbReference>
<organism evidence="9 10">
    <name type="scientific">Melghirimyces algeriensis</name>
    <dbReference type="NCBI Taxonomy" id="910412"/>
    <lineage>
        <taxon>Bacteria</taxon>
        <taxon>Bacillati</taxon>
        <taxon>Bacillota</taxon>
        <taxon>Bacilli</taxon>
        <taxon>Bacillales</taxon>
        <taxon>Thermoactinomycetaceae</taxon>
        <taxon>Melghirimyces</taxon>
    </lineage>
</organism>
<keyword evidence="10" id="KW-1185">Reference proteome</keyword>
<dbReference type="EMBL" id="FXTI01000002">
    <property type="protein sequence ID" value="SMO48468.1"/>
    <property type="molecule type" value="Genomic_DNA"/>
</dbReference>
<dbReference type="SUPFAM" id="SSF103473">
    <property type="entry name" value="MFS general substrate transporter"/>
    <property type="match status" value="1"/>
</dbReference>
<feature type="transmembrane region" description="Helical" evidence="7">
    <location>
        <begin position="21"/>
        <end position="43"/>
    </location>
</feature>
<dbReference type="AlphaFoldDB" id="A0A521BMV0"/>
<dbReference type="InterPro" id="IPR011701">
    <property type="entry name" value="MFS"/>
</dbReference>
<evidence type="ECO:0000256" key="5">
    <source>
        <dbReference type="ARBA" id="ARBA00022989"/>
    </source>
</evidence>
<keyword evidence="2" id="KW-0813">Transport</keyword>
<evidence type="ECO:0000313" key="10">
    <source>
        <dbReference type="Proteomes" id="UP000315636"/>
    </source>
</evidence>
<proteinExistence type="predicted"/>
<dbReference type="PROSITE" id="PS50850">
    <property type="entry name" value="MFS"/>
    <property type="match status" value="1"/>
</dbReference>
<name>A0A521BMV0_9BACL</name>
<feature type="transmembrane region" description="Helical" evidence="7">
    <location>
        <begin position="374"/>
        <end position="404"/>
    </location>
</feature>
<evidence type="ECO:0000256" key="3">
    <source>
        <dbReference type="ARBA" id="ARBA00022475"/>
    </source>
</evidence>
<dbReference type="CDD" id="cd06173">
    <property type="entry name" value="MFS_MefA_like"/>
    <property type="match status" value="1"/>
</dbReference>
<feature type="transmembrane region" description="Helical" evidence="7">
    <location>
        <begin position="214"/>
        <end position="236"/>
    </location>
</feature>
<evidence type="ECO:0000259" key="8">
    <source>
        <dbReference type="PROSITE" id="PS50850"/>
    </source>
</evidence>
<dbReference type="RefSeq" id="WP_142504523.1">
    <property type="nucleotide sequence ID" value="NZ_FXTI01000002.1"/>
</dbReference>
<evidence type="ECO:0000256" key="6">
    <source>
        <dbReference type="ARBA" id="ARBA00023136"/>
    </source>
</evidence>
<reference evidence="9 10" key="1">
    <citation type="submission" date="2017-05" db="EMBL/GenBank/DDBJ databases">
        <authorList>
            <person name="Varghese N."/>
            <person name="Submissions S."/>
        </authorList>
    </citation>
    <scope>NUCLEOTIDE SEQUENCE [LARGE SCALE GENOMIC DNA]</scope>
    <source>
        <strain evidence="9 10">DSM 45474</strain>
    </source>
</reference>
<dbReference type="OrthoDB" id="2370632at2"/>
<sequence>MGLTMFSPLRQRNFGKLFIAQLFSDLGNWLDFIALNTLVVYAWGLGPEAVAALVITLGLPWVVIGPLASVWTDRAPKRLVMILSDLMRFIIVLTLFWAPNLYILLPLVFLKGACGAVFDPARQSAIRMIVPTEMLAQAVSLSQLSVQSTKILAPTLGGALVSMIGPRSTFLIEAVLFLLSAFILWMLPDLKSDVSSNESVEMKGGFWKQLREGWAYVVTNRMLLIGTLSIMFALSINFMYDGLFPLWTKQMDFSEQVFGMMISAIGFGSVLGAVLFGQFTIWQKGPLMMMSFGAIAAGSQVLLMGLGGQGFLSLELYSWFIVFLLMGISASALFVPFGYIIQTETPQRMMGRVSATANAIQNGAMLLSPSIGAFLVKVIGLGFVFSGSGICLALFGMVVLMIAFRLHKRKSDMDDSHIAEKDSAV</sequence>
<dbReference type="InterPro" id="IPR020846">
    <property type="entry name" value="MFS_dom"/>
</dbReference>
<evidence type="ECO:0000256" key="1">
    <source>
        <dbReference type="ARBA" id="ARBA00004651"/>
    </source>
</evidence>
<dbReference type="Proteomes" id="UP000315636">
    <property type="component" value="Unassembled WGS sequence"/>
</dbReference>
<gene>
    <name evidence="9" type="ORF">SAMN06264849_102221</name>
</gene>
<dbReference type="GO" id="GO:0022857">
    <property type="term" value="F:transmembrane transporter activity"/>
    <property type="evidence" value="ECO:0007669"/>
    <property type="project" value="InterPro"/>
</dbReference>
<evidence type="ECO:0000256" key="2">
    <source>
        <dbReference type="ARBA" id="ARBA00022448"/>
    </source>
</evidence>
<feature type="domain" description="Major facilitator superfamily (MFS) profile" evidence="8">
    <location>
        <begin position="1"/>
        <end position="411"/>
    </location>
</feature>
<keyword evidence="5 7" id="KW-1133">Transmembrane helix</keyword>
<keyword evidence="6 7" id="KW-0472">Membrane</keyword>
<feature type="transmembrane region" description="Helical" evidence="7">
    <location>
        <begin position="319"/>
        <end position="341"/>
    </location>
</feature>
<keyword evidence="3" id="KW-1003">Cell membrane</keyword>
<dbReference type="InterPro" id="IPR036259">
    <property type="entry name" value="MFS_trans_sf"/>
</dbReference>
<dbReference type="Gene3D" id="1.20.1250.20">
    <property type="entry name" value="MFS general substrate transporter like domains"/>
    <property type="match status" value="1"/>
</dbReference>
<feature type="transmembrane region" description="Helical" evidence="7">
    <location>
        <begin position="257"/>
        <end position="281"/>
    </location>
</feature>